<keyword evidence="3" id="KW-1185">Reference proteome</keyword>
<feature type="domain" description="HNH nuclease" evidence="1">
    <location>
        <begin position="215"/>
        <end position="262"/>
    </location>
</feature>
<dbReference type="Pfam" id="PF13395">
    <property type="entry name" value="HNH_4"/>
    <property type="match status" value="1"/>
</dbReference>
<dbReference type="Gene3D" id="1.10.30.50">
    <property type="match status" value="1"/>
</dbReference>
<dbReference type="CDD" id="cd00085">
    <property type="entry name" value="HNHc"/>
    <property type="match status" value="1"/>
</dbReference>
<keyword evidence="2" id="KW-0255">Endonuclease</keyword>
<comment type="caution">
    <text evidence="2">The sequence shown here is derived from an EMBL/GenBank/DDBJ whole genome shotgun (WGS) entry which is preliminary data.</text>
</comment>
<organism evidence="2 3">
    <name type="scientific">Rhizobium beringeri</name>
    <dbReference type="NCBI Taxonomy" id="3019934"/>
    <lineage>
        <taxon>Bacteria</taxon>
        <taxon>Pseudomonadati</taxon>
        <taxon>Pseudomonadota</taxon>
        <taxon>Alphaproteobacteria</taxon>
        <taxon>Hyphomicrobiales</taxon>
        <taxon>Rhizobiaceae</taxon>
        <taxon>Rhizobium/Agrobacterium group</taxon>
        <taxon>Rhizobium</taxon>
    </lineage>
</organism>
<dbReference type="EMBL" id="SILG01000001">
    <property type="protein sequence ID" value="TBE73519.1"/>
    <property type="molecule type" value="Genomic_DNA"/>
</dbReference>
<protein>
    <submittedName>
        <fullName evidence="2">HNH endonuclease</fullName>
    </submittedName>
</protein>
<evidence type="ECO:0000313" key="3">
    <source>
        <dbReference type="Proteomes" id="UP000291302"/>
    </source>
</evidence>
<dbReference type="RefSeq" id="WP_128405385.1">
    <property type="nucleotide sequence ID" value="NZ_SILG01000001.1"/>
</dbReference>
<keyword evidence="2" id="KW-0378">Hydrolase</keyword>
<gene>
    <name evidence="2" type="ORF">ELH03_23455</name>
</gene>
<reference evidence="2 3" key="1">
    <citation type="submission" date="2019-02" db="EMBL/GenBank/DDBJ databases">
        <title>The genomic architecture of introgression among sibling species of bacteria.</title>
        <authorList>
            <person name="Cavassim M.I.A."/>
            <person name="Moeskjaer S."/>
            <person name="Moslemi C."/>
            <person name="Fields B."/>
            <person name="Bachmann A."/>
            <person name="Vilhjalmsson B."/>
            <person name="Schierup M.H."/>
            <person name="Young J.P.W."/>
            <person name="Andersen S.U."/>
        </authorList>
    </citation>
    <scope>NUCLEOTIDE SEQUENCE [LARGE SCALE GENOMIC DNA]</scope>
    <source>
        <strain evidence="2 3">SM51</strain>
    </source>
</reference>
<dbReference type="GO" id="GO:0004519">
    <property type="term" value="F:endonuclease activity"/>
    <property type="evidence" value="ECO:0007669"/>
    <property type="project" value="UniProtKB-KW"/>
</dbReference>
<dbReference type="InterPro" id="IPR003615">
    <property type="entry name" value="HNH_nuc"/>
</dbReference>
<name>A0ABY1Y0Q9_9HYPH</name>
<keyword evidence="2" id="KW-0540">Nuclease</keyword>
<evidence type="ECO:0000313" key="2">
    <source>
        <dbReference type="EMBL" id="TBE73519.1"/>
    </source>
</evidence>
<accession>A0ABY1Y0Q9</accession>
<sequence length="338" mass="38069">MSTSLPAQEGVDVDRLAQLFRDCTQSYKFLFFRGIVARLHKSTCEHMRFDELLAEMLVAAWWPAVVGRLAIGNAADNDTLTALLGTIGDALHEKLAPREVHELARFWVKRERSRGCLRYVPDALLSPWKKGAQHPPLYRILVDGIELYKPWRNYLVNNLPIVSGWADGAWLGWIQTRNPNVPVSMAKLGPPSKRISLALERKFFLTGMSGMPLECIYSEEHVDEGDLSLDHFLPRSFVGHDRIWNLVPVARSVNSAKGARLPQPRYLERLVRVHHVIINGVLPTAGSVEKTFLDQYCSDLRLPPDRLTDADALLDAYTGLVLPMMAIAQRMGFPAGWP</sequence>
<evidence type="ECO:0000259" key="1">
    <source>
        <dbReference type="Pfam" id="PF13395"/>
    </source>
</evidence>
<dbReference type="Proteomes" id="UP000291302">
    <property type="component" value="Unassembled WGS sequence"/>
</dbReference>
<proteinExistence type="predicted"/>